<dbReference type="AlphaFoldDB" id="A0A0S4QP34"/>
<dbReference type="InterPro" id="IPR035919">
    <property type="entry name" value="EAL_sf"/>
</dbReference>
<feature type="region of interest" description="Disordered" evidence="1">
    <location>
        <begin position="91"/>
        <end position="125"/>
    </location>
</feature>
<feature type="domain" description="EAL" evidence="2">
    <location>
        <begin position="193"/>
        <end position="434"/>
    </location>
</feature>
<proteinExistence type="predicted"/>
<evidence type="ECO:0000259" key="2">
    <source>
        <dbReference type="PROSITE" id="PS50883"/>
    </source>
</evidence>
<evidence type="ECO:0000313" key="3">
    <source>
        <dbReference type="EMBL" id="CUU57393.1"/>
    </source>
</evidence>
<dbReference type="SMART" id="SM00052">
    <property type="entry name" value="EAL"/>
    <property type="match status" value="1"/>
</dbReference>
<dbReference type="Gene3D" id="3.20.20.450">
    <property type="entry name" value="EAL domain"/>
    <property type="match status" value="1"/>
</dbReference>
<sequence>MAEYGDRGGTGAPPCSVRPELDSKPEPDPERWPGLEPVTELEPVPAAVAGLLATARGCLEVDVCWLSRLIGGTQVIEACSGDAASFGVRPGSTVRYGDRRHSRGHTGHRPAPAGQTGPSTGTGTTVAEGQVSGRLGAGSYLGVPVVLADGRPYGMLCCLSHDRALTARGRQARSLILLAGVLAESLSCQRPDLEARRGRFRQLIDNGGPRMTFQPVFELPSMDCMGAEALARFPPDFGGPERCFAEAAELGLDLALEVSAIRVALRALPRLAPEFGLGINASPTTVVSGEIAKVIADVPAERLVLEITEHDRIDDYPAMDRALDVLRREGVRVAVDDVGRGSAGLRHLVHLRPDFIKMDRCLTQHIDVDPARRALATALVSFARETDGLVLAEGVETAAELDVLIGAGVHQAQGHYLAPPGPLPLPPNADQTPPVAKASPSGPVRGS</sequence>
<protein>
    <submittedName>
        <fullName evidence="3">EAL domain, c-di-GMP-specific phosphodiesterase class I (Or its enzymatically inactive variant)</fullName>
    </submittedName>
</protein>
<dbReference type="CDD" id="cd01948">
    <property type="entry name" value="EAL"/>
    <property type="match status" value="1"/>
</dbReference>
<feature type="region of interest" description="Disordered" evidence="1">
    <location>
        <begin position="417"/>
        <end position="447"/>
    </location>
</feature>
<dbReference type="InterPro" id="IPR001633">
    <property type="entry name" value="EAL_dom"/>
</dbReference>
<dbReference type="InterPro" id="IPR050706">
    <property type="entry name" value="Cyclic-di-GMP_PDE-like"/>
</dbReference>
<dbReference type="SUPFAM" id="SSF55781">
    <property type="entry name" value="GAF domain-like"/>
    <property type="match status" value="1"/>
</dbReference>
<feature type="compositionally biased region" description="Basic and acidic residues" evidence="1">
    <location>
        <begin position="19"/>
        <end position="33"/>
    </location>
</feature>
<dbReference type="PROSITE" id="PS50883">
    <property type="entry name" value="EAL"/>
    <property type="match status" value="1"/>
</dbReference>
<evidence type="ECO:0000313" key="4">
    <source>
        <dbReference type="Proteomes" id="UP000198802"/>
    </source>
</evidence>
<dbReference type="RefSeq" id="WP_091278761.1">
    <property type="nucleotide sequence ID" value="NZ_FAOZ01000012.1"/>
</dbReference>
<name>A0A0S4QP34_9ACTN</name>
<dbReference type="EMBL" id="FAOZ01000012">
    <property type="protein sequence ID" value="CUU57393.1"/>
    <property type="molecule type" value="Genomic_DNA"/>
</dbReference>
<dbReference type="Pfam" id="PF00563">
    <property type="entry name" value="EAL"/>
    <property type="match status" value="1"/>
</dbReference>
<gene>
    <name evidence="3" type="ORF">Ga0074812_11253</name>
</gene>
<feature type="region of interest" description="Disordered" evidence="1">
    <location>
        <begin position="1"/>
        <end position="38"/>
    </location>
</feature>
<dbReference type="GO" id="GO:0071111">
    <property type="term" value="F:cyclic-guanylate-specific phosphodiesterase activity"/>
    <property type="evidence" value="ECO:0007669"/>
    <property type="project" value="InterPro"/>
</dbReference>
<evidence type="ECO:0000256" key="1">
    <source>
        <dbReference type="SAM" id="MobiDB-lite"/>
    </source>
</evidence>
<dbReference type="PANTHER" id="PTHR33121:SF76">
    <property type="entry name" value="SIGNALING PROTEIN"/>
    <property type="match status" value="1"/>
</dbReference>
<feature type="compositionally biased region" description="Low complexity" evidence="1">
    <location>
        <begin position="110"/>
        <end position="125"/>
    </location>
</feature>
<accession>A0A0S4QP34</accession>
<dbReference type="Proteomes" id="UP000198802">
    <property type="component" value="Unassembled WGS sequence"/>
</dbReference>
<feature type="compositionally biased region" description="Basic residues" evidence="1">
    <location>
        <begin position="98"/>
        <end position="108"/>
    </location>
</feature>
<keyword evidence="4" id="KW-1185">Reference proteome</keyword>
<dbReference type="SUPFAM" id="SSF141868">
    <property type="entry name" value="EAL domain-like"/>
    <property type="match status" value="1"/>
</dbReference>
<dbReference type="PANTHER" id="PTHR33121">
    <property type="entry name" value="CYCLIC DI-GMP PHOSPHODIESTERASE PDEF"/>
    <property type="match status" value="1"/>
</dbReference>
<organism evidence="3 4">
    <name type="scientific">Parafrankia irregularis</name>
    <dbReference type="NCBI Taxonomy" id="795642"/>
    <lineage>
        <taxon>Bacteria</taxon>
        <taxon>Bacillati</taxon>
        <taxon>Actinomycetota</taxon>
        <taxon>Actinomycetes</taxon>
        <taxon>Frankiales</taxon>
        <taxon>Frankiaceae</taxon>
        <taxon>Parafrankia</taxon>
    </lineage>
</organism>
<reference evidence="4" key="1">
    <citation type="submission" date="2015-11" db="EMBL/GenBank/DDBJ databases">
        <authorList>
            <person name="Varghese N."/>
        </authorList>
    </citation>
    <scope>NUCLEOTIDE SEQUENCE [LARGE SCALE GENOMIC DNA]</scope>
    <source>
        <strain evidence="4">DSM 45899</strain>
    </source>
</reference>